<evidence type="ECO:0000313" key="2">
    <source>
        <dbReference type="Proteomes" id="UP001234297"/>
    </source>
</evidence>
<reference evidence="1 2" key="1">
    <citation type="journal article" date="2022" name="Hortic Res">
        <title>A haplotype resolved chromosomal level avocado genome allows analysis of novel avocado genes.</title>
        <authorList>
            <person name="Nath O."/>
            <person name="Fletcher S.J."/>
            <person name="Hayward A."/>
            <person name="Shaw L.M."/>
            <person name="Masouleh A.K."/>
            <person name="Furtado A."/>
            <person name="Henry R.J."/>
            <person name="Mitter N."/>
        </authorList>
    </citation>
    <scope>NUCLEOTIDE SEQUENCE [LARGE SCALE GENOMIC DNA]</scope>
    <source>
        <strain evidence="2">cv. Hass</strain>
    </source>
</reference>
<proteinExistence type="predicted"/>
<evidence type="ECO:0000313" key="1">
    <source>
        <dbReference type="EMBL" id="KAJ8641886.1"/>
    </source>
</evidence>
<dbReference type="Proteomes" id="UP001234297">
    <property type="component" value="Chromosome 5"/>
</dbReference>
<name>A0ACC2M975_PERAE</name>
<dbReference type="EMBL" id="CM056813">
    <property type="protein sequence ID" value="KAJ8641886.1"/>
    <property type="molecule type" value="Genomic_DNA"/>
</dbReference>
<accession>A0ACC2M975</accession>
<keyword evidence="2" id="KW-1185">Reference proteome</keyword>
<comment type="caution">
    <text evidence="1">The sequence shown here is derived from an EMBL/GenBank/DDBJ whole genome shotgun (WGS) entry which is preliminary data.</text>
</comment>
<organism evidence="1 2">
    <name type="scientific">Persea americana</name>
    <name type="common">Avocado</name>
    <dbReference type="NCBI Taxonomy" id="3435"/>
    <lineage>
        <taxon>Eukaryota</taxon>
        <taxon>Viridiplantae</taxon>
        <taxon>Streptophyta</taxon>
        <taxon>Embryophyta</taxon>
        <taxon>Tracheophyta</taxon>
        <taxon>Spermatophyta</taxon>
        <taxon>Magnoliopsida</taxon>
        <taxon>Magnoliidae</taxon>
        <taxon>Laurales</taxon>
        <taxon>Lauraceae</taxon>
        <taxon>Persea</taxon>
    </lineage>
</organism>
<protein>
    <submittedName>
        <fullName evidence="1">Uncharacterized protein</fullName>
    </submittedName>
</protein>
<gene>
    <name evidence="1" type="ORF">MRB53_018580</name>
</gene>
<sequence length="517" mass="58603">MLETCCSGCRSTSDLYSSSCKHMTLCFSCGKIMAQNHDKCYICHLPITRLIQEYNFRISSSSDKNYHIGKFVRGLPDFFWKKWSIHREGLQGRQITGNLTEEYGNKPWLLEDERGRYQYQGQLVGSQSANYYLLIKQGKELIAIPACYWYNFNKVSKYRPLTLEEAEEKIKFRRKCVEGYQRRWMKVANNGAAAFGEVEEIERCDGGVEGGHHRKENGDDDEDTVLSERGDIERGVDWEHEEIFTDDDEAVDNDPLERDDLAPKIPAPPGIEQDEDDDEDDGKEVEVKLTPSGKELKKRLGRVGGHNNDGKEDTDIDTDEDTDEDYDDDHDDMGDEASFVLVPKQKFVRKEEPVESIYSKDSQSQPSIDKEEPPTAPSTVPPKGLASTSRIGLISSAAPFTEDEIKAALLQMGPITSRDLVDKFNTRLKSSKDKSAFACIMKRIAKRQKISGLNYIVLRDESSHGRNKRKSCLTRDVSKEARSFQKLRTCEVVQAVSTLLRALTPASSLPEYLCGKD</sequence>